<name>A0ABT7VB72_9ACTN</name>
<proteinExistence type="predicted"/>
<reference evidence="2" key="1">
    <citation type="submission" date="2023-06" db="EMBL/GenBank/DDBJ databases">
        <title>Identification and characterization of horizontal gene transfer across gut microbiota members of farm animals based on homology search.</title>
        <authorList>
            <person name="Zeman M."/>
            <person name="Kubasova T."/>
            <person name="Jahodarova E."/>
            <person name="Nykrynova M."/>
            <person name="Rychlik I."/>
        </authorList>
    </citation>
    <scope>NUCLEOTIDE SEQUENCE [LARGE SCALE GENOMIC DNA]</scope>
    <source>
        <strain evidence="2">154_Feed</strain>
    </source>
</reference>
<evidence type="ECO:0000313" key="1">
    <source>
        <dbReference type="EMBL" id="MDM8275731.1"/>
    </source>
</evidence>
<accession>A0ABT7VB72</accession>
<sequence>MSVPMLVALLATMVLGLLLVQGEYDVSIAASPIAADGTVYTIDGASQHLSFVAEDAAAGELPACSFSLAPVAAAEVTDDQIDAAWRYAADDASEGAPDAQALRTAAEKRRDDAVRAAEAARQEAARKAAEEARHVVADSFELYLPAYWDGRVEADVEGDSVTIRSSEYRRLDICTITVQDGPSQVMGDIATSCMGSVPLGGGKYAVVWANRWAYIIGDAYMRNSSDSSDYYSLDEASEIVDLQTGGAYTYIEIRDDMVATDRASDLLFSSDPYLQEVVVNAIEPR</sequence>
<evidence type="ECO:0000313" key="2">
    <source>
        <dbReference type="Proteomes" id="UP001529421"/>
    </source>
</evidence>
<protein>
    <submittedName>
        <fullName evidence="1">Uncharacterized protein</fullName>
    </submittedName>
</protein>
<dbReference type="Proteomes" id="UP001529421">
    <property type="component" value="Unassembled WGS sequence"/>
</dbReference>
<dbReference type="RefSeq" id="WP_289545957.1">
    <property type="nucleotide sequence ID" value="NZ_JAUDDZ010000018.1"/>
</dbReference>
<keyword evidence="2" id="KW-1185">Reference proteome</keyword>
<comment type="caution">
    <text evidence="1">The sequence shown here is derived from an EMBL/GenBank/DDBJ whole genome shotgun (WGS) entry which is preliminary data.</text>
</comment>
<organism evidence="1 2">
    <name type="scientific">Enorma phocaeensis</name>
    <dbReference type="NCBI Taxonomy" id="1871019"/>
    <lineage>
        <taxon>Bacteria</taxon>
        <taxon>Bacillati</taxon>
        <taxon>Actinomycetota</taxon>
        <taxon>Coriobacteriia</taxon>
        <taxon>Coriobacteriales</taxon>
        <taxon>Coriobacteriaceae</taxon>
        <taxon>Enorma</taxon>
    </lineage>
</organism>
<reference evidence="1 2" key="2">
    <citation type="submission" date="2023-06" db="EMBL/GenBank/DDBJ databases">
        <authorList>
            <person name="Zeman M."/>
            <person name="Kubasova T."/>
            <person name="Jahodarova E."/>
            <person name="Nykrynova M."/>
            <person name="Rychlik I."/>
        </authorList>
    </citation>
    <scope>NUCLEOTIDE SEQUENCE [LARGE SCALE GENOMIC DNA]</scope>
    <source>
        <strain evidence="1 2">154_Feed</strain>
    </source>
</reference>
<gene>
    <name evidence="1" type="ORF">QUW28_09545</name>
</gene>
<dbReference type="EMBL" id="JAUDDZ010000018">
    <property type="protein sequence ID" value="MDM8275731.1"/>
    <property type="molecule type" value="Genomic_DNA"/>
</dbReference>